<dbReference type="EMBL" id="JAGEOK010000014">
    <property type="protein sequence ID" value="MBO2440456.1"/>
    <property type="molecule type" value="Genomic_DNA"/>
</dbReference>
<feature type="chain" id="PRO_5046424967" evidence="1">
    <location>
        <begin position="31"/>
        <end position="153"/>
    </location>
</feature>
<feature type="signal peptide" evidence="1">
    <location>
        <begin position="1"/>
        <end position="30"/>
    </location>
</feature>
<protein>
    <submittedName>
        <fullName evidence="2">Uncharacterized protein</fullName>
    </submittedName>
</protein>
<comment type="caution">
    <text evidence="2">The sequence shown here is derived from an EMBL/GenBank/DDBJ whole genome shotgun (WGS) entry which is preliminary data.</text>
</comment>
<proteinExistence type="predicted"/>
<accession>A0ABS3R2G3</accession>
<evidence type="ECO:0000313" key="2">
    <source>
        <dbReference type="EMBL" id="MBO2440456.1"/>
    </source>
</evidence>
<evidence type="ECO:0000313" key="3">
    <source>
        <dbReference type="Proteomes" id="UP000666915"/>
    </source>
</evidence>
<evidence type="ECO:0000256" key="1">
    <source>
        <dbReference type="SAM" id="SignalP"/>
    </source>
</evidence>
<keyword evidence="3" id="KW-1185">Reference proteome</keyword>
<dbReference type="Proteomes" id="UP000666915">
    <property type="component" value="Unassembled WGS sequence"/>
</dbReference>
<sequence>MHAGHRIAVAAASTVVAGAALMIPLAPSQAAVNHQAHSATAAAGTECVSSSFATACFQKHGDKFTLYNGSYRDGDVAALNWSNYLRTRSGSWKYYRKGHLANPFPQRWRGPWIRNLYEDQSVNAYGGKGSGIRLSACATGKGCSRYIWIRNSE</sequence>
<organism evidence="2 3">
    <name type="scientific">Actinomadura nitritigenes</name>
    <dbReference type="NCBI Taxonomy" id="134602"/>
    <lineage>
        <taxon>Bacteria</taxon>
        <taxon>Bacillati</taxon>
        <taxon>Actinomycetota</taxon>
        <taxon>Actinomycetes</taxon>
        <taxon>Streptosporangiales</taxon>
        <taxon>Thermomonosporaceae</taxon>
        <taxon>Actinomadura</taxon>
    </lineage>
</organism>
<name>A0ABS3R2G3_9ACTN</name>
<gene>
    <name evidence="2" type="ORF">J4557_23290</name>
</gene>
<reference evidence="2 3" key="1">
    <citation type="submission" date="2021-03" db="EMBL/GenBank/DDBJ databases">
        <authorList>
            <person name="Kanchanasin P."/>
            <person name="Saeng-In P."/>
            <person name="Phongsopitanun W."/>
            <person name="Yuki M."/>
            <person name="Kudo T."/>
            <person name="Ohkuma M."/>
            <person name="Tanasupawat S."/>
        </authorList>
    </citation>
    <scope>NUCLEOTIDE SEQUENCE [LARGE SCALE GENOMIC DNA]</scope>
    <source>
        <strain evidence="2 3">L46</strain>
    </source>
</reference>
<dbReference type="RefSeq" id="WP_208268841.1">
    <property type="nucleotide sequence ID" value="NZ_BAAAGM010000074.1"/>
</dbReference>
<keyword evidence="1" id="KW-0732">Signal</keyword>